<keyword evidence="8 10" id="KW-1133">Transmembrane helix</keyword>
<proteinExistence type="inferred from homology"/>
<evidence type="ECO:0000256" key="4">
    <source>
        <dbReference type="ARBA" id="ARBA00022475"/>
    </source>
</evidence>
<organism evidence="12 13">
    <name type="scientific">Gaetbulibacter aquiaggeris</name>
    <dbReference type="NCBI Taxonomy" id="1735373"/>
    <lineage>
        <taxon>Bacteria</taxon>
        <taxon>Pseudomonadati</taxon>
        <taxon>Bacteroidota</taxon>
        <taxon>Flavobacteriia</taxon>
        <taxon>Flavobacteriales</taxon>
        <taxon>Flavobacteriaceae</taxon>
        <taxon>Gaetbulibacter</taxon>
    </lineage>
</organism>
<gene>
    <name evidence="12" type="ORF">V8G56_14185</name>
</gene>
<evidence type="ECO:0000259" key="11">
    <source>
        <dbReference type="PROSITE" id="PS52015"/>
    </source>
</evidence>
<evidence type="ECO:0000256" key="10">
    <source>
        <dbReference type="SAM" id="Phobius"/>
    </source>
</evidence>
<keyword evidence="4" id="KW-1003">Cell membrane</keyword>
<evidence type="ECO:0000256" key="5">
    <source>
        <dbReference type="ARBA" id="ARBA00022519"/>
    </source>
</evidence>
<protein>
    <submittedName>
        <fullName evidence="12">Energy transducer TonB</fullName>
    </submittedName>
</protein>
<evidence type="ECO:0000256" key="9">
    <source>
        <dbReference type="ARBA" id="ARBA00023136"/>
    </source>
</evidence>
<sequence>MKSKKNPQVEIGRNSSLYFAIGLNIMLFASWQLLEYKTYDKKDVAIDILNMDEEFEEEIPIVNINTPPPPPPPIAIQESIKIVEDVVEIEETIIESTESNQNDKIAPVIAVADVSVEEVDEDVEVPFSVIEDVPVFPGCENGSKTEKRNCFQLKMEEHVAKNFKYPEPALDLGIQGKVFIIFVIDQDGFVSSIRSRGPDKILEQEAERIIKLLPKMIPGKQRGKPVKVPYSVPIVFRLMAS</sequence>
<dbReference type="Proteomes" id="UP001610104">
    <property type="component" value="Unassembled WGS sequence"/>
</dbReference>
<dbReference type="SUPFAM" id="SSF74653">
    <property type="entry name" value="TolA/TonB C-terminal domain"/>
    <property type="match status" value="1"/>
</dbReference>
<accession>A0ABW7MU09</accession>
<keyword evidence="9 10" id="KW-0472">Membrane</keyword>
<keyword evidence="5" id="KW-0997">Cell inner membrane</keyword>
<keyword evidence="7" id="KW-0653">Protein transport</keyword>
<dbReference type="RefSeq" id="WP_395439121.1">
    <property type="nucleotide sequence ID" value="NZ_JBAWKC010000005.1"/>
</dbReference>
<comment type="similarity">
    <text evidence="2">Belongs to the TonB family.</text>
</comment>
<keyword evidence="3" id="KW-0813">Transport</keyword>
<keyword evidence="13" id="KW-1185">Reference proteome</keyword>
<evidence type="ECO:0000313" key="13">
    <source>
        <dbReference type="Proteomes" id="UP001610104"/>
    </source>
</evidence>
<dbReference type="EMBL" id="JBAWKC010000005">
    <property type="protein sequence ID" value="MFH6769898.1"/>
    <property type="molecule type" value="Genomic_DNA"/>
</dbReference>
<dbReference type="InterPro" id="IPR051045">
    <property type="entry name" value="TonB-dependent_transducer"/>
</dbReference>
<dbReference type="PANTHER" id="PTHR33446">
    <property type="entry name" value="PROTEIN TONB-RELATED"/>
    <property type="match status" value="1"/>
</dbReference>
<dbReference type="NCBIfam" id="TIGR01352">
    <property type="entry name" value="tonB_Cterm"/>
    <property type="match status" value="1"/>
</dbReference>
<feature type="domain" description="TonB C-terminal" evidence="11">
    <location>
        <begin position="150"/>
        <end position="241"/>
    </location>
</feature>
<reference evidence="12 13" key="1">
    <citation type="submission" date="2024-02" db="EMBL/GenBank/DDBJ databases">
        <title>A Gaetbulibacter species isolated from tidal flats and genomic insights of their niches.</title>
        <authorList>
            <person name="Ye Y."/>
        </authorList>
    </citation>
    <scope>NUCLEOTIDE SEQUENCE [LARGE SCALE GENOMIC DNA]</scope>
    <source>
        <strain evidence="12 13">KEM-8</strain>
    </source>
</reference>
<comment type="caution">
    <text evidence="12">The sequence shown here is derived from an EMBL/GenBank/DDBJ whole genome shotgun (WGS) entry which is preliminary data.</text>
</comment>
<keyword evidence="6 10" id="KW-0812">Transmembrane</keyword>
<comment type="subcellular location">
    <subcellularLocation>
        <location evidence="1">Cell inner membrane</location>
        <topology evidence="1">Single-pass membrane protein</topology>
        <orientation evidence="1">Periplasmic side</orientation>
    </subcellularLocation>
</comment>
<evidence type="ECO:0000313" key="12">
    <source>
        <dbReference type="EMBL" id="MFH6769898.1"/>
    </source>
</evidence>
<feature type="transmembrane region" description="Helical" evidence="10">
    <location>
        <begin position="16"/>
        <end position="34"/>
    </location>
</feature>
<dbReference type="PANTHER" id="PTHR33446:SF2">
    <property type="entry name" value="PROTEIN TONB"/>
    <property type="match status" value="1"/>
</dbReference>
<dbReference type="PROSITE" id="PS52015">
    <property type="entry name" value="TONB_CTD"/>
    <property type="match status" value="1"/>
</dbReference>
<evidence type="ECO:0000256" key="1">
    <source>
        <dbReference type="ARBA" id="ARBA00004383"/>
    </source>
</evidence>
<evidence type="ECO:0000256" key="6">
    <source>
        <dbReference type="ARBA" id="ARBA00022692"/>
    </source>
</evidence>
<evidence type="ECO:0000256" key="3">
    <source>
        <dbReference type="ARBA" id="ARBA00022448"/>
    </source>
</evidence>
<evidence type="ECO:0000256" key="7">
    <source>
        <dbReference type="ARBA" id="ARBA00022927"/>
    </source>
</evidence>
<dbReference type="InterPro" id="IPR037682">
    <property type="entry name" value="TonB_C"/>
</dbReference>
<evidence type="ECO:0000256" key="2">
    <source>
        <dbReference type="ARBA" id="ARBA00006555"/>
    </source>
</evidence>
<evidence type="ECO:0000256" key="8">
    <source>
        <dbReference type="ARBA" id="ARBA00022989"/>
    </source>
</evidence>
<dbReference type="Pfam" id="PF03544">
    <property type="entry name" value="TonB_C"/>
    <property type="match status" value="1"/>
</dbReference>
<name>A0ABW7MU09_9FLAO</name>
<dbReference type="InterPro" id="IPR006260">
    <property type="entry name" value="TonB/TolA_C"/>
</dbReference>
<dbReference type="Gene3D" id="3.30.1150.10">
    <property type="match status" value="1"/>
</dbReference>